<proteinExistence type="predicted"/>
<dbReference type="AlphaFoldDB" id="A0A1X7UYU9"/>
<keyword evidence="1" id="KW-1133">Transmembrane helix</keyword>
<sequence>MKLNPISALLPVSLPQFNTIHPYVPSNQTTGYHGYHEPHGSSRASYLGVCRIYQRADIHVQILAFILCANLFFLYAINVLLVKSFLIIIIMNFSCCTHTIW</sequence>
<reference evidence="2" key="1">
    <citation type="submission" date="2017-05" db="UniProtKB">
        <authorList>
            <consortium name="EnsemblMetazoa"/>
        </authorList>
    </citation>
    <scope>IDENTIFICATION</scope>
</reference>
<protein>
    <submittedName>
        <fullName evidence="2">Uncharacterized protein</fullName>
    </submittedName>
</protein>
<keyword evidence="1" id="KW-0812">Transmembrane</keyword>
<feature type="transmembrane region" description="Helical" evidence="1">
    <location>
        <begin position="62"/>
        <end position="91"/>
    </location>
</feature>
<evidence type="ECO:0000313" key="2">
    <source>
        <dbReference type="EnsemblMetazoa" id="Aqu2.1.32694_001"/>
    </source>
</evidence>
<dbReference type="EnsemblMetazoa" id="Aqu2.1.32694_001">
    <property type="protein sequence ID" value="Aqu2.1.32694_001"/>
    <property type="gene ID" value="Aqu2.1.32694"/>
</dbReference>
<dbReference type="InParanoid" id="A0A1X7UYU9"/>
<evidence type="ECO:0000256" key="1">
    <source>
        <dbReference type="SAM" id="Phobius"/>
    </source>
</evidence>
<keyword evidence="1" id="KW-0472">Membrane</keyword>
<accession>A0A1X7UYU9</accession>
<organism evidence="2">
    <name type="scientific">Amphimedon queenslandica</name>
    <name type="common">Sponge</name>
    <dbReference type="NCBI Taxonomy" id="400682"/>
    <lineage>
        <taxon>Eukaryota</taxon>
        <taxon>Metazoa</taxon>
        <taxon>Porifera</taxon>
        <taxon>Demospongiae</taxon>
        <taxon>Heteroscleromorpha</taxon>
        <taxon>Haplosclerida</taxon>
        <taxon>Niphatidae</taxon>
        <taxon>Amphimedon</taxon>
    </lineage>
</organism>
<name>A0A1X7UYU9_AMPQE</name>